<dbReference type="Proteomes" id="UP000602442">
    <property type="component" value="Unassembled WGS sequence"/>
</dbReference>
<comment type="subcellular location">
    <subcellularLocation>
        <location evidence="1">Membrane</location>
    </subcellularLocation>
</comment>
<evidence type="ECO:0000256" key="3">
    <source>
        <dbReference type="ARBA" id="ARBA00022989"/>
    </source>
</evidence>
<keyword evidence="3 5" id="KW-1133">Transmembrane helix</keyword>
<proteinExistence type="predicted"/>
<feature type="transmembrane region" description="Helical" evidence="5">
    <location>
        <begin position="107"/>
        <end position="128"/>
    </location>
</feature>
<dbReference type="Gene3D" id="1.20.120.550">
    <property type="entry name" value="Membrane associated eicosanoid/glutathione metabolism-like domain"/>
    <property type="match status" value="1"/>
</dbReference>
<comment type="caution">
    <text evidence="6">The sequence shown here is derived from an EMBL/GenBank/DDBJ whole genome shotgun (WGS) entry which is preliminary data.</text>
</comment>
<sequence>MPDLHITLLSAGIAALINLWHFWRCGRARQKGSIAHGDGGDVSLQRAMRAHSNFTEYTPLFLLLVFVLEITAHSGWLLGVAAGLFLIGRVFHAIGLNSDKAGMLRMIGMLCTLIPTLGLAIAAILAGVKLI</sequence>
<protein>
    <submittedName>
        <fullName evidence="6">MAPEG family protein</fullName>
    </submittedName>
</protein>
<evidence type="ECO:0000256" key="4">
    <source>
        <dbReference type="ARBA" id="ARBA00023136"/>
    </source>
</evidence>
<accession>A0ABS0N5B0</accession>
<organism evidence="6 7">
    <name type="scientific">Aurantiacibacter sediminis</name>
    <dbReference type="NCBI Taxonomy" id="2793064"/>
    <lineage>
        <taxon>Bacteria</taxon>
        <taxon>Pseudomonadati</taxon>
        <taxon>Pseudomonadota</taxon>
        <taxon>Alphaproteobacteria</taxon>
        <taxon>Sphingomonadales</taxon>
        <taxon>Erythrobacteraceae</taxon>
        <taxon>Aurantiacibacter</taxon>
    </lineage>
</organism>
<dbReference type="PANTHER" id="PTHR35814">
    <property type="match status" value="1"/>
</dbReference>
<dbReference type="InterPro" id="IPR023352">
    <property type="entry name" value="MAPEG-like_dom_sf"/>
</dbReference>
<dbReference type="PANTHER" id="PTHR35814:SF1">
    <property type="entry name" value="GLUTATHIONE S-TRANSFERASE-RELATED"/>
    <property type="match status" value="1"/>
</dbReference>
<evidence type="ECO:0000313" key="7">
    <source>
        <dbReference type="Proteomes" id="UP000602442"/>
    </source>
</evidence>
<keyword evidence="2 5" id="KW-0812">Transmembrane</keyword>
<evidence type="ECO:0000313" key="6">
    <source>
        <dbReference type="EMBL" id="MBH5322984.1"/>
    </source>
</evidence>
<dbReference type="EMBL" id="JAEANY010000003">
    <property type="protein sequence ID" value="MBH5322984.1"/>
    <property type="molecule type" value="Genomic_DNA"/>
</dbReference>
<name>A0ABS0N5B0_9SPHN</name>
<dbReference type="Pfam" id="PF01124">
    <property type="entry name" value="MAPEG"/>
    <property type="match status" value="1"/>
</dbReference>
<keyword evidence="4 5" id="KW-0472">Membrane</keyword>
<reference evidence="6 7" key="1">
    <citation type="submission" date="2020-11" db="EMBL/GenBank/DDBJ databases">
        <title>Erythrobacter sediminis sp. nov., a marine bacterium from a tidal flat of Garorim Bay.</title>
        <authorList>
            <person name="Kim D."/>
            <person name="Yoo Y."/>
            <person name="Kim J.-J."/>
        </authorList>
    </citation>
    <scope>NUCLEOTIDE SEQUENCE [LARGE SCALE GENOMIC DNA]</scope>
    <source>
        <strain evidence="6 7">JGD-13</strain>
    </source>
</reference>
<feature type="transmembrane region" description="Helical" evidence="5">
    <location>
        <begin position="6"/>
        <end position="23"/>
    </location>
</feature>
<keyword evidence="7" id="KW-1185">Reference proteome</keyword>
<evidence type="ECO:0000256" key="5">
    <source>
        <dbReference type="SAM" id="Phobius"/>
    </source>
</evidence>
<dbReference type="SUPFAM" id="SSF161084">
    <property type="entry name" value="MAPEG domain-like"/>
    <property type="match status" value="1"/>
</dbReference>
<gene>
    <name evidence="6" type="ORF">I5L03_10360</name>
</gene>
<dbReference type="InterPro" id="IPR001129">
    <property type="entry name" value="Membr-assoc_MAPEG"/>
</dbReference>
<dbReference type="RefSeq" id="WP_197921704.1">
    <property type="nucleotide sequence ID" value="NZ_CAWPTA010000008.1"/>
</dbReference>
<evidence type="ECO:0000256" key="1">
    <source>
        <dbReference type="ARBA" id="ARBA00004370"/>
    </source>
</evidence>
<evidence type="ECO:0000256" key="2">
    <source>
        <dbReference type="ARBA" id="ARBA00022692"/>
    </source>
</evidence>
<feature type="transmembrane region" description="Helical" evidence="5">
    <location>
        <begin position="76"/>
        <end position="95"/>
    </location>
</feature>